<dbReference type="OrthoDB" id="10306751at2759"/>
<protein>
    <submittedName>
        <fullName evidence="3">Uncharacterized protein</fullName>
    </submittedName>
</protein>
<dbReference type="EMBL" id="CAJNOW010005888">
    <property type="protein sequence ID" value="CAF1466986.1"/>
    <property type="molecule type" value="Genomic_DNA"/>
</dbReference>
<evidence type="ECO:0000313" key="3">
    <source>
        <dbReference type="EMBL" id="CAF1466986.1"/>
    </source>
</evidence>
<keyword evidence="1" id="KW-1133">Transmembrane helix</keyword>
<dbReference type="Proteomes" id="UP000663855">
    <property type="component" value="Unassembled WGS sequence"/>
</dbReference>
<dbReference type="AlphaFoldDB" id="A0A815QQC1"/>
<dbReference type="Proteomes" id="UP000663834">
    <property type="component" value="Unassembled WGS sequence"/>
</dbReference>
<gene>
    <name evidence="2" type="ORF">CJN711_LOCUS24926</name>
    <name evidence="3" type="ORF">KQP761_LOCUS12843</name>
</gene>
<keyword evidence="1" id="KW-0472">Membrane</keyword>
<evidence type="ECO:0000313" key="4">
    <source>
        <dbReference type="Proteomes" id="UP000663834"/>
    </source>
</evidence>
<comment type="caution">
    <text evidence="3">The sequence shown here is derived from an EMBL/GenBank/DDBJ whole genome shotgun (WGS) entry which is preliminary data.</text>
</comment>
<feature type="transmembrane region" description="Helical" evidence="1">
    <location>
        <begin position="50"/>
        <end position="70"/>
    </location>
</feature>
<accession>A0A815QQC1</accession>
<evidence type="ECO:0000313" key="2">
    <source>
        <dbReference type="EMBL" id="CAF1457579.1"/>
    </source>
</evidence>
<dbReference type="EMBL" id="CAJNOV010011686">
    <property type="protein sequence ID" value="CAF1457579.1"/>
    <property type="molecule type" value="Genomic_DNA"/>
</dbReference>
<proteinExistence type="predicted"/>
<feature type="transmembrane region" description="Helical" evidence="1">
    <location>
        <begin position="111"/>
        <end position="129"/>
    </location>
</feature>
<name>A0A815QQC1_9BILA</name>
<evidence type="ECO:0000256" key="1">
    <source>
        <dbReference type="SAM" id="Phobius"/>
    </source>
</evidence>
<feature type="transmembrane region" description="Helical" evidence="1">
    <location>
        <begin position="141"/>
        <end position="161"/>
    </location>
</feature>
<keyword evidence="1" id="KW-0812">Transmembrane</keyword>
<organism evidence="3 4">
    <name type="scientific">Rotaria magnacalcarata</name>
    <dbReference type="NCBI Taxonomy" id="392030"/>
    <lineage>
        <taxon>Eukaryota</taxon>
        <taxon>Metazoa</taxon>
        <taxon>Spiralia</taxon>
        <taxon>Gnathifera</taxon>
        <taxon>Rotifera</taxon>
        <taxon>Eurotatoria</taxon>
        <taxon>Bdelloidea</taxon>
        <taxon>Philodinida</taxon>
        <taxon>Philodinidae</taxon>
        <taxon>Rotaria</taxon>
    </lineage>
</organism>
<feature type="transmembrane region" description="Helical" evidence="1">
    <location>
        <begin position="176"/>
        <end position="197"/>
    </location>
</feature>
<sequence length="237" mass="27502">MSSRKLSSTKQHQRAVLHVYKFHCRQKMTRINQDINDGFDIYGRYMVLPFFVYLLLIIVFSCGVFWIPIINVDRNKLPSKVCDEYIERTYAERCSQYSSGHALHPFIDSQLFWIIFLIMFILALFMAFCGPRSRLDPKRNYSNLSLGILICLTVSSIYVQICSTLTCRPIEIIFDFRFLSVIVVQFIGFVACILFAIQLGATYAMEIPVQAITNETLMTPPTLSLYDVVKDLILFRR</sequence>
<reference evidence="3" key="1">
    <citation type="submission" date="2021-02" db="EMBL/GenBank/DDBJ databases">
        <authorList>
            <person name="Nowell W R."/>
        </authorList>
    </citation>
    <scope>NUCLEOTIDE SEQUENCE</scope>
</reference>